<evidence type="ECO:0000313" key="2">
    <source>
        <dbReference type="Proteomes" id="UP001238088"/>
    </source>
</evidence>
<proteinExistence type="predicted"/>
<comment type="caution">
    <text evidence="1">The sequence shown here is derived from an EMBL/GenBank/DDBJ whole genome shotgun (WGS) entry which is preliminary data.</text>
</comment>
<name>A0ABU0AAE8_9BACI</name>
<dbReference type="Proteomes" id="UP001238088">
    <property type="component" value="Unassembled WGS sequence"/>
</dbReference>
<dbReference type="EMBL" id="JAUSUB010000001">
    <property type="protein sequence ID" value="MDQ0268227.1"/>
    <property type="molecule type" value="Genomic_DNA"/>
</dbReference>
<evidence type="ECO:0000313" key="1">
    <source>
        <dbReference type="EMBL" id="MDQ0268227.1"/>
    </source>
</evidence>
<keyword evidence="2" id="KW-1185">Reference proteome</keyword>
<gene>
    <name evidence="1" type="ORF">J2S17_000096</name>
</gene>
<accession>A0ABU0AAE8</accession>
<sequence length="69" mass="7931">MKLVYVNIQKTLSGKEEKILRDNYSVIFQIIEFLLIFNGGCSMSDQSLYEKIGREAAINKVVDYFTMSS</sequence>
<organism evidence="1 2">
    <name type="scientific">Cytobacillus purgationiresistens</name>
    <dbReference type="NCBI Taxonomy" id="863449"/>
    <lineage>
        <taxon>Bacteria</taxon>
        <taxon>Bacillati</taxon>
        <taxon>Bacillota</taxon>
        <taxon>Bacilli</taxon>
        <taxon>Bacillales</taxon>
        <taxon>Bacillaceae</taxon>
        <taxon>Cytobacillus</taxon>
    </lineage>
</organism>
<protein>
    <submittedName>
        <fullName evidence="1">Uncharacterized protein</fullName>
    </submittedName>
</protein>
<reference evidence="1 2" key="1">
    <citation type="submission" date="2023-07" db="EMBL/GenBank/DDBJ databases">
        <title>Genomic Encyclopedia of Type Strains, Phase IV (KMG-IV): sequencing the most valuable type-strain genomes for metagenomic binning, comparative biology and taxonomic classification.</title>
        <authorList>
            <person name="Goeker M."/>
        </authorList>
    </citation>
    <scope>NUCLEOTIDE SEQUENCE [LARGE SCALE GENOMIC DNA]</scope>
    <source>
        <strain evidence="1 2">DSM 23494</strain>
    </source>
</reference>